<feature type="non-terminal residue" evidence="1">
    <location>
        <position position="60"/>
    </location>
</feature>
<dbReference type="EMBL" id="JAHQIW010001499">
    <property type="protein sequence ID" value="KAJ1352644.1"/>
    <property type="molecule type" value="Genomic_DNA"/>
</dbReference>
<sequence length="60" mass="6915">MKHLEASLDESFAKEDAKLMNEFNFGAHYACRANMCMIARKRVMAEQIPVVQWFARPPGK</sequence>
<proteinExistence type="predicted"/>
<name>A0AAD5QKB0_PARTN</name>
<protein>
    <submittedName>
        <fullName evidence="1">Uncharacterized protein</fullName>
    </submittedName>
</protein>
<gene>
    <name evidence="1" type="ORF">KIN20_009039</name>
</gene>
<dbReference type="AlphaFoldDB" id="A0AAD5QKB0"/>
<keyword evidence="2" id="KW-1185">Reference proteome</keyword>
<dbReference type="Proteomes" id="UP001196413">
    <property type="component" value="Unassembled WGS sequence"/>
</dbReference>
<reference evidence="1" key="1">
    <citation type="submission" date="2021-06" db="EMBL/GenBank/DDBJ databases">
        <title>Parelaphostrongylus tenuis whole genome reference sequence.</title>
        <authorList>
            <person name="Garwood T.J."/>
            <person name="Larsen P.A."/>
            <person name="Fountain-Jones N.M."/>
            <person name="Garbe J.R."/>
            <person name="Macchietto M.G."/>
            <person name="Kania S.A."/>
            <person name="Gerhold R.W."/>
            <person name="Richards J.E."/>
            <person name="Wolf T.M."/>
        </authorList>
    </citation>
    <scope>NUCLEOTIDE SEQUENCE</scope>
    <source>
        <strain evidence="1">MNPRO001-30</strain>
        <tissue evidence="1">Meninges</tissue>
    </source>
</reference>
<organism evidence="1 2">
    <name type="scientific">Parelaphostrongylus tenuis</name>
    <name type="common">Meningeal worm</name>
    <dbReference type="NCBI Taxonomy" id="148309"/>
    <lineage>
        <taxon>Eukaryota</taxon>
        <taxon>Metazoa</taxon>
        <taxon>Ecdysozoa</taxon>
        <taxon>Nematoda</taxon>
        <taxon>Chromadorea</taxon>
        <taxon>Rhabditida</taxon>
        <taxon>Rhabditina</taxon>
        <taxon>Rhabditomorpha</taxon>
        <taxon>Strongyloidea</taxon>
        <taxon>Metastrongylidae</taxon>
        <taxon>Parelaphostrongylus</taxon>
    </lineage>
</organism>
<evidence type="ECO:0000313" key="2">
    <source>
        <dbReference type="Proteomes" id="UP001196413"/>
    </source>
</evidence>
<evidence type="ECO:0000313" key="1">
    <source>
        <dbReference type="EMBL" id="KAJ1352644.1"/>
    </source>
</evidence>
<accession>A0AAD5QKB0</accession>
<comment type="caution">
    <text evidence="1">The sequence shown here is derived from an EMBL/GenBank/DDBJ whole genome shotgun (WGS) entry which is preliminary data.</text>
</comment>